<dbReference type="EMBL" id="MPJZ01000066">
    <property type="protein sequence ID" value="OLU44457.1"/>
    <property type="molecule type" value="Genomic_DNA"/>
</dbReference>
<feature type="region of interest" description="Disordered" evidence="1">
    <location>
        <begin position="67"/>
        <end position="91"/>
    </location>
</feature>
<dbReference type="STRING" id="1702221.AALO17_14370"/>
<evidence type="ECO:0000256" key="1">
    <source>
        <dbReference type="SAM" id="MobiDB-lite"/>
    </source>
</evidence>
<sequence length="91" mass="10883">MAEAFKKMERDILEHVEEHDVDVVASKQKDIAKHEEELKDDKSKFMKDLREKEIQHDENVIERKQEHIGKDERKITEENKEIEAAEAKEKK</sequence>
<name>A0A140DV94_9FIRM</name>
<reference evidence="3 5" key="2">
    <citation type="submission" date="2016-11" db="EMBL/GenBank/DDBJ databases">
        <title>Description of two novel members of the family Erysipelotrichaceae: Ileibacterium lipovorans gen. nov., sp. nov. and Dubosiella newyorkensis, gen. nov., sp. nov.</title>
        <authorList>
            <person name="Cox L.M."/>
            <person name="Sohn J."/>
            <person name="Tyrrell K.L."/>
            <person name="Citron D.M."/>
            <person name="Lawson P.A."/>
            <person name="Patel N.B."/>
            <person name="Iizumi T."/>
            <person name="Perez-Perez G.I."/>
            <person name="Goldstein E.J."/>
            <person name="Blaser M.J."/>
        </authorList>
    </citation>
    <scope>NUCLEOTIDE SEQUENCE [LARGE SCALE GENOMIC DNA]</scope>
    <source>
        <strain evidence="3 5">NYU-BL-K8</strain>
    </source>
</reference>
<keyword evidence="4" id="KW-1185">Reference proteome</keyword>
<dbReference type="EMBL" id="CP011391">
    <property type="protein sequence ID" value="AMK54571.1"/>
    <property type="molecule type" value="Genomic_DNA"/>
</dbReference>
<dbReference type="GeneID" id="78478136"/>
<proteinExistence type="predicted"/>
<protein>
    <submittedName>
        <fullName evidence="2">Uncharacterized protein</fullName>
    </submittedName>
</protein>
<accession>A0A140DV94</accession>
<dbReference type="Proteomes" id="UP000186758">
    <property type="component" value="Unassembled WGS sequence"/>
</dbReference>
<reference evidence="2 4" key="1">
    <citation type="journal article" date="2016" name="Gut Pathog.">
        <title>Whole genome sequencing of "Faecalibaculum rodentium" ALO17, isolated from C57BL/6J laboratory mouse feces.</title>
        <authorList>
            <person name="Lim S."/>
            <person name="Chang D.H."/>
            <person name="Ahn S."/>
            <person name="Kim B.C."/>
        </authorList>
    </citation>
    <scope>NUCLEOTIDE SEQUENCE [LARGE SCALE GENOMIC DNA]</scope>
    <source>
        <strain evidence="2 4">Alo17</strain>
    </source>
</reference>
<dbReference type="RefSeq" id="WP_067557120.1">
    <property type="nucleotide sequence ID" value="NZ_CAJTBG010000011.1"/>
</dbReference>
<evidence type="ECO:0000313" key="5">
    <source>
        <dbReference type="Proteomes" id="UP000186758"/>
    </source>
</evidence>
<gene>
    <name evidence="2" type="ORF">AALO17_14370</name>
    <name evidence="3" type="ORF">BO223_08115</name>
</gene>
<dbReference type="KEGG" id="fro:AALO17_14370"/>
<evidence type="ECO:0000313" key="4">
    <source>
        <dbReference type="Proteomes" id="UP000069771"/>
    </source>
</evidence>
<dbReference type="AlphaFoldDB" id="A0A140DV94"/>
<organism evidence="2 4">
    <name type="scientific">Faecalibaculum rodentium</name>
    <dbReference type="NCBI Taxonomy" id="1702221"/>
    <lineage>
        <taxon>Bacteria</taxon>
        <taxon>Bacillati</taxon>
        <taxon>Bacillota</taxon>
        <taxon>Erysipelotrichia</taxon>
        <taxon>Erysipelotrichales</taxon>
        <taxon>Erysipelotrichaceae</taxon>
        <taxon>Faecalibaculum</taxon>
    </lineage>
</organism>
<dbReference type="Proteomes" id="UP000069771">
    <property type="component" value="Chromosome"/>
</dbReference>
<evidence type="ECO:0000313" key="2">
    <source>
        <dbReference type="EMBL" id="AMK54571.1"/>
    </source>
</evidence>
<evidence type="ECO:0000313" key="3">
    <source>
        <dbReference type="EMBL" id="OLU44457.1"/>
    </source>
</evidence>